<dbReference type="InterPro" id="IPR004358">
    <property type="entry name" value="Sig_transdc_His_kin-like_C"/>
</dbReference>
<sequence>MNWKQSFKGFVLFLLYIGTAKLGMEFFSFQPVNLAVLWIPSGIGLIGCLFFGYRYLPVVWLASFLANKDGLISSQHGLSSFDLYLSICLTAGVDTLQSALAYTFWVQKIRKSLSSAKDNFYFVAYVCFLSSLISILCLGGILYSFGYFYKLNFPEIVRTLIVIIFGDTIGIFITVPFFMAWRKFRFEDLSIRLILWTFTFIFVQAIIVYHFPYLFFLSFLILIYLGYRFQIRGVTLGVFLLYLSSILMTRMGVGPFVYPGVFDSYIYLISFLIPFSILSEFITLQYQRLIAYRFELEKKVFDRTKLLRKQVFEKNKAIEALHTSEKLLSESNHTKDIFFSIIAHDLRNPLGAFKQLAEIMYEDFDSHTDLEKKDTIFEIQNSASMLYGLLEQLLDWARTQTGNMPFRPKQVNLINLIAKITEQIESTIKKKSIRITTEIPPELAYVYADSEMIQAVLRNLITNSIKFTNENGEIKVVAKQDEDGVRVECHDNGIGMGSSDLEKLFRVDAQVTSIGLEGEKGTGLGLILCSEFIKLHGGEIWATSEKGKGTTVSFRLPDKR</sequence>
<keyword evidence="7 12" id="KW-0812">Transmembrane</keyword>
<gene>
    <name evidence="14" type="ORF">EHQ49_18460</name>
</gene>
<feature type="transmembrane region" description="Helical" evidence="12">
    <location>
        <begin position="119"/>
        <end position="144"/>
    </location>
</feature>
<evidence type="ECO:0000259" key="13">
    <source>
        <dbReference type="PROSITE" id="PS50109"/>
    </source>
</evidence>
<dbReference type="InterPro" id="IPR003594">
    <property type="entry name" value="HATPase_dom"/>
</dbReference>
<keyword evidence="11 12" id="KW-0472">Membrane</keyword>
<evidence type="ECO:0000313" key="14">
    <source>
        <dbReference type="EMBL" id="TGL33607.1"/>
    </source>
</evidence>
<dbReference type="SMART" id="SM00388">
    <property type="entry name" value="HisKA"/>
    <property type="match status" value="1"/>
</dbReference>
<dbReference type="InterPro" id="IPR036097">
    <property type="entry name" value="HisK_dim/P_sf"/>
</dbReference>
<dbReference type="PRINTS" id="PR00344">
    <property type="entry name" value="BCTRLSENSOR"/>
</dbReference>
<dbReference type="EC" id="2.7.13.3" evidence="3"/>
<comment type="subcellular location">
    <subcellularLocation>
        <location evidence="2">Cell membrane</location>
        <topology evidence="2">Multi-pass membrane protein</topology>
    </subcellularLocation>
</comment>
<evidence type="ECO:0000256" key="8">
    <source>
        <dbReference type="ARBA" id="ARBA00022777"/>
    </source>
</evidence>
<dbReference type="Pfam" id="PF05231">
    <property type="entry name" value="MASE1"/>
    <property type="match status" value="1"/>
</dbReference>
<dbReference type="CDD" id="cd00082">
    <property type="entry name" value="HisKA"/>
    <property type="match status" value="1"/>
</dbReference>
<name>A0A4R9J7I7_9LEPT</name>
<keyword evidence="15" id="KW-1185">Reference proteome</keyword>
<evidence type="ECO:0000256" key="2">
    <source>
        <dbReference type="ARBA" id="ARBA00004651"/>
    </source>
</evidence>
<keyword evidence="8 14" id="KW-0418">Kinase</keyword>
<evidence type="ECO:0000256" key="1">
    <source>
        <dbReference type="ARBA" id="ARBA00000085"/>
    </source>
</evidence>
<keyword evidence="9 12" id="KW-1133">Transmembrane helix</keyword>
<evidence type="ECO:0000256" key="9">
    <source>
        <dbReference type="ARBA" id="ARBA00022989"/>
    </source>
</evidence>
<evidence type="ECO:0000256" key="5">
    <source>
        <dbReference type="ARBA" id="ARBA00022553"/>
    </source>
</evidence>
<evidence type="ECO:0000256" key="11">
    <source>
        <dbReference type="ARBA" id="ARBA00023136"/>
    </source>
</evidence>
<dbReference type="EMBL" id="RQGA01000019">
    <property type="protein sequence ID" value="TGL33607.1"/>
    <property type="molecule type" value="Genomic_DNA"/>
</dbReference>
<keyword evidence="5" id="KW-0597">Phosphoprotein</keyword>
<dbReference type="Pfam" id="PF00512">
    <property type="entry name" value="HisKA"/>
    <property type="match status" value="1"/>
</dbReference>
<feature type="transmembrane region" description="Helical" evidence="12">
    <location>
        <begin position="189"/>
        <end position="207"/>
    </location>
</feature>
<dbReference type="InterPro" id="IPR003661">
    <property type="entry name" value="HisK_dim/P_dom"/>
</dbReference>
<dbReference type="PROSITE" id="PS50109">
    <property type="entry name" value="HIS_KIN"/>
    <property type="match status" value="1"/>
</dbReference>
<dbReference type="PANTHER" id="PTHR43711">
    <property type="entry name" value="TWO-COMPONENT HISTIDINE KINASE"/>
    <property type="match status" value="1"/>
</dbReference>
<dbReference type="OrthoDB" id="340007at2"/>
<dbReference type="Pfam" id="PF02518">
    <property type="entry name" value="HATPase_c"/>
    <property type="match status" value="1"/>
</dbReference>
<evidence type="ECO:0000256" key="4">
    <source>
        <dbReference type="ARBA" id="ARBA00022475"/>
    </source>
</evidence>
<evidence type="ECO:0000256" key="10">
    <source>
        <dbReference type="ARBA" id="ARBA00023012"/>
    </source>
</evidence>
<proteinExistence type="predicted"/>
<evidence type="ECO:0000256" key="7">
    <source>
        <dbReference type="ARBA" id="ARBA00022692"/>
    </source>
</evidence>
<organism evidence="14 15">
    <name type="scientific">Leptospira perdikensis</name>
    <dbReference type="NCBI Taxonomy" id="2484948"/>
    <lineage>
        <taxon>Bacteria</taxon>
        <taxon>Pseudomonadati</taxon>
        <taxon>Spirochaetota</taxon>
        <taxon>Spirochaetia</taxon>
        <taxon>Leptospirales</taxon>
        <taxon>Leptospiraceae</taxon>
        <taxon>Leptospira</taxon>
    </lineage>
</organism>
<feature type="transmembrane region" description="Helical" evidence="12">
    <location>
        <begin position="264"/>
        <end position="284"/>
    </location>
</feature>
<evidence type="ECO:0000256" key="12">
    <source>
        <dbReference type="SAM" id="Phobius"/>
    </source>
</evidence>
<dbReference type="AlphaFoldDB" id="A0A4R9J7I7"/>
<dbReference type="SMART" id="SM00387">
    <property type="entry name" value="HATPase_c"/>
    <property type="match status" value="1"/>
</dbReference>
<reference evidence="14" key="1">
    <citation type="journal article" date="2019" name="PLoS Negl. Trop. Dis.">
        <title>Revisiting the worldwide diversity of Leptospira species in the environment.</title>
        <authorList>
            <person name="Vincent A.T."/>
            <person name="Schiettekatte O."/>
            <person name="Bourhy P."/>
            <person name="Veyrier F.J."/>
            <person name="Picardeau M."/>
        </authorList>
    </citation>
    <scope>NUCLEOTIDE SEQUENCE [LARGE SCALE GENOMIC DNA]</scope>
    <source>
        <strain evidence="14">201702692</strain>
    </source>
</reference>
<evidence type="ECO:0000256" key="3">
    <source>
        <dbReference type="ARBA" id="ARBA00012438"/>
    </source>
</evidence>
<feature type="transmembrane region" description="Helical" evidence="12">
    <location>
        <begin position="6"/>
        <end position="24"/>
    </location>
</feature>
<dbReference type="RefSeq" id="WP_135581449.1">
    <property type="nucleotide sequence ID" value="NZ_RQGA01000019.1"/>
</dbReference>
<evidence type="ECO:0000313" key="15">
    <source>
        <dbReference type="Proteomes" id="UP000298125"/>
    </source>
</evidence>
<feature type="domain" description="Histidine kinase" evidence="13">
    <location>
        <begin position="341"/>
        <end position="560"/>
    </location>
</feature>
<comment type="caution">
    <text evidence="14">The sequence shown here is derived from an EMBL/GenBank/DDBJ whole genome shotgun (WGS) entry which is preliminary data.</text>
</comment>
<dbReference type="SUPFAM" id="SSF55874">
    <property type="entry name" value="ATPase domain of HSP90 chaperone/DNA topoisomerase II/histidine kinase"/>
    <property type="match status" value="1"/>
</dbReference>
<feature type="transmembrane region" description="Helical" evidence="12">
    <location>
        <begin position="83"/>
        <end position="107"/>
    </location>
</feature>
<dbReference type="PANTHER" id="PTHR43711:SF31">
    <property type="entry name" value="HISTIDINE KINASE"/>
    <property type="match status" value="1"/>
</dbReference>
<keyword evidence="6" id="KW-0808">Transferase</keyword>
<dbReference type="FunFam" id="3.30.565.10:FF:000006">
    <property type="entry name" value="Sensor histidine kinase WalK"/>
    <property type="match status" value="1"/>
</dbReference>
<dbReference type="InterPro" id="IPR005467">
    <property type="entry name" value="His_kinase_dom"/>
</dbReference>
<feature type="transmembrane region" description="Helical" evidence="12">
    <location>
        <begin position="36"/>
        <end position="56"/>
    </location>
</feature>
<dbReference type="InterPro" id="IPR007895">
    <property type="entry name" value="MASE1"/>
</dbReference>
<dbReference type="Gene3D" id="3.30.565.10">
    <property type="entry name" value="Histidine kinase-like ATPase, C-terminal domain"/>
    <property type="match status" value="1"/>
</dbReference>
<dbReference type="Gene3D" id="1.10.287.130">
    <property type="match status" value="1"/>
</dbReference>
<dbReference type="InterPro" id="IPR036890">
    <property type="entry name" value="HATPase_C_sf"/>
</dbReference>
<evidence type="ECO:0000256" key="6">
    <source>
        <dbReference type="ARBA" id="ARBA00022679"/>
    </source>
</evidence>
<dbReference type="Proteomes" id="UP000298125">
    <property type="component" value="Unassembled WGS sequence"/>
</dbReference>
<dbReference type="GO" id="GO:0000155">
    <property type="term" value="F:phosphorelay sensor kinase activity"/>
    <property type="evidence" value="ECO:0007669"/>
    <property type="project" value="InterPro"/>
</dbReference>
<accession>A0A4R9J7I7</accession>
<dbReference type="SUPFAM" id="SSF47384">
    <property type="entry name" value="Homodimeric domain of signal transducing histidine kinase"/>
    <property type="match status" value="1"/>
</dbReference>
<protein>
    <recommendedName>
        <fullName evidence="3">histidine kinase</fullName>
        <ecNumber evidence="3">2.7.13.3</ecNumber>
    </recommendedName>
</protein>
<comment type="catalytic activity">
    <reaction evidence="1">
        <text>ATP + protein L-histidine = ADP + protein N-phospho-L-histidine.</text>
        <dbReference type="EC" id="2.7.13.3"/>
    </reaction>
</comment>
<keyword evidence="4" id="KW-1003">Cell membrane</keyword>
<dbReference type="GO" id="GO:0005886">
    <property type="term" value="C:plasma membrane"/>
    <property type="evidence" value="ECO:0007669"/>
    <property type="project" value="UniProtKB-SubCell"/>
</dbReference>
<dbReference type="InterPro" id="IPR050736">
    <property type="entry name" value="Sensor_HK_Regulatory"/>
</dbReference>
<feature type="transmembrane region" description="Helical" evidence="12">
    <location>
        <begin position="156"/>
        <end position="177"/>
    </location>
</feature>
<keyword evidence="10" id="KW-0902">Two-component regulatory system</keyword>